<evidence type="ECO:0000313" key="1">
    <source>
        <dbReference type="EMBL" id="KAI8557818.1"/>
    </source>
</evidence>
<reference evidence="1" key="1">
    <citation type="submission" date="2022-02" db="EMBL/GenBank/DDBJ databases">
        <title>Plant Genome Project.</title>
        <authorList>
            <person name="Zhang R.-G."/>
        </authorList>
    </citation>
    <scope>NUCLEOTIDE SEQUENCE</scope>
    <source>
        <strain evidence="1">AT1</strain>
    </source>
</reference>
<dbReference type="EMBL" id="CM046391">
    <property type="protein sequence ID" value="KAI8557818.1"/>
    <property type="molecule type" value="Genomic_DNA"/>
</dbReference>
<sequence>MKITSKSILSPNRHPRDSTTPMSLPPSLSRRLKANRSLRGAQSPMFPTAGKKPRSAFDNPEPSSPKVTCIGQVRVKTKKKQGSKKQSIKTGEVSFRKTEGNVNPNQKWVHLPLTICEALRGFGAEFSCLFPCRPSCFSMGGTGQREKEGRVNEGNGGDSSCVAMFGRWLVGVQGREIELVVGGEGEEREAEGGEREIEDGRCGVSEECGVEIEEERRVSICVPPKNALLLMRCRSDPIRVSALVNRFWESPIRSAEEVEEEEEEEEEEEDEDEGDEEVGGPDGERSTEDKKVEAFGKLVSAEEEKEENPEAKAHDLVMEGQEEAGERENPEREVQDSAVEVQEEAEERESPEGEGHLVMEVQEEAAEGENPEENLEISEEIEEEGYEEKDELEPVVVQEVKVTSEAEENEVSCSVFEAFSDLQRLANEENVENPVEDCQSREVQSDEIMSPDEDLFLGLQEMFFEEEEAEKVEETEEVSMGEKETQLEEEREEGTQSEETLLESEAKEAEEGEGNGNLEREEEVKEEQENRGERSSLLPECLLLMMCEPKLSMEVSKETWVCSGDFIRWQPERRKVKRTDSCDGPRRRVSIDSTAGPASAVSMAALIEQKLVNAVAYEPFVLTRCKSEPMRTAAAKLAPETCFWKNRKLERLEPHRRATFGVGVAGVGF</sequence>
<accession>A0ACC0NZ03</accession>
<dbReference type="Proteomes" id="UP001062846">
    <property type="component" value="Chromosome 4"/>
</dbReference>
<protein>
    <submittedName>
        <fullName evidence="1">Uncharacterized protein</fullName>
    </submittedName>
</protein>
<organism evidence="1 2">
    <name type="scientific">Rhododendron molle</name>
    <name type="common">Chinese azalea</name>
    <name type="synonym">Azalea mollis</name>
    <dbReference type="NCBI Taxonomy" id="49168"/>
    <lineage>
        <taxon>Eukaryota</taxon>
        <taxon>Viridiplantae</taxon>
        <taxon>Streptophyta</taxon>
        <taxon>Embryophyta</taxon>
        <taxon>Tracheophyta</taxon>
        <taxon>Spermatophyta</taxon>
        <taxon>Magnoliopsida</taxon>
        <taxon>eudicotyledons</taxon>
        <taxon>Gunneridae</taxon>
        <taxon>Pentapetalae</taxon>
        <taxon>asterids</taxon>
        <taxon>Ericales</taxon>
        <taxon>Ericaceae</taxon>
        <taxon>Ericoideae</taxon>
        <taxon>Rhodoreae</taxon>
        <taxon>Rhododendron</taxon>
    </lineage>
</organism>
<gene>
    <name evidence="1" type="ORF">RHMOL_Rhmol04G0040000</name>
</gene>
<comment type="caution">
    <text evidence="1">The sequence shown here is derived from an EMBL/GenBank/DDBJ whole genome shotgun (WGS) entry which is preliminary data.</text>
</comment>
<evidence type="ECO:0000313" key="2">
    <source>
        <dbReference type="Proteomes" id="UP001062846"/>
    </source>
</evidence>
<name>A0ACC0NZ03_RHOML</name>
<keyword evidence="2" id="KW-1185">Reference proteome</keyword>
<proteinExistence type="predicted"/>